<organism evidence="1">
    <name type="scientific">Rhizophora mucronata</name>
    <name type="common">Asiatic mangrove</name>
    <dbReference type="NCBI Taxonomy" id="61149"/>
    <lineage>
        <taxon>Eukaryota</taxon>
        <taxon>Viridiplantae</taxon>
        <taxon>Streptophyta</taxon>
        <taxon>Embryophyta</taxon>
        <taxon>Tracheophyta</taxon>
        <taxon>Spermatophyta</taxon>
        <taxon>Magnoliopsida</taxon>
        <taxon>eudicotyledons</taxon>
        <taxon>Gunneridae</taxon>
        <taxon>Pentapetalae</taxon>
        <taxon>rosids</taxon>
        <taxon>fabids</taxon>
        <taxon>Malpighiales</taxon>
        <taxon>Rhizophoraceae</taxon>
        <taxon>Rhizophora</taxon>
    </lineage>
</organism>
<accession>A0A2P2KJ76</accession>
<evidence type="ECO:0000313" key="1">
    <source>
        <dbReference type="EMBL" id="MBX05786.1"/>
    </source>
</evidence>
<sequence>MSRCLASFCVTEVVGTADAAHLLMESFTSSSFSSNDWISISMDFHDLLEPTVGEPVSK</sequence>
<dbReference type="EMBL" id="GGEC01025302">
    <property type="protein sequence ID" value="MBX05786.1"/>
    <property type="molecule type" value="Transcribed_RNA"/>
</dbReference>
<proteinExistence type="predicted"/>
<protein>
    <submittedName>
        <fullName evidence="1">Uncharacterized protein MANES_01G268000</fullName>
    </submittedName>
</protein>
<reference evidence="1" key="1">
    <citation type="submission" date="2018-02" db="EMBL/GenBank/DDBJ databases">
        <title>Rhizophora mucronata_Transcriptome.</title>
        <authorList>
            <person name="Meera S.P."/>
            <person name="Sreeshan A."/>
            <person name="Augustine A."/>
        </authorList>
    </citation>
    <scope>NUCLEOTIDE SEQUENCE</scope>
    <source>
        <tissue evidence="1">Leaf</tissue>
    </source>
</reference>
<dbReference type="AlphaFoldDB" id="A0A2P2KJ76"/>
<name>A0A2P2KJ76_RHIMU</name>